<keyword evidence="2" id="KW-1185">Reference proteome</keyword>
<dbReference type="EMBL" id="JACHEK010000003">
    <property type="protein sequence ID" value="MBB6144012.1"/>
    <property type="molecule type" value="Genomic_DNA"/>
</dbReference>
<sequence>MKKFTRTSCLLAVWAAAVVLIGAALMSYHQPFRSPSNTVLALVKRPDGQRWRVLHVLSGSCGCSQKVMLHLLKRGPFTGVAEQILVVDGDEDYLPGSHMLLARLDQEGFAVTHVAAKDLPQAAGLYGVPLLVLASPGNKIAYMGGYGTRGDQDGNILQQIRFGKSPEVLAVRGCAVGARLRRKADPFHLKY</sequence>
<organism evidence="1 2">
    <name type="scientific">Silvibacterium bohemicum</name>
    <dbReference type="NCBI Taxonomy" id="1577686"/>
    <lineage>
        <taxon>Bacteria</taxon>
        <taxon>Pseudomonadati</taxon>
        <taxon>Acidobacteriota</taxon>
        <taxon>Terriglobia</taxon>
        <taxon>Terriglobales</taxon>
        <taxon>Acidobacteriaceae</taxon>
        <taxon>Silvibacterium</taxon>
    </lineage>
</organism>
<dbReference type="AlphaFoldDB" id="A0A841JRJ4"/>
<gene>
    <name evidence="1" type="ORF">HNQ77_001961</name>
</gene>
<dbReference type="RefSeq" id="WP_156185816.1">
    <property type="nucleotide sequence ID" value="NZ_JACHEK010000003.1"/>
</dbReference>
<evidence type="ECO:0000313" key="1">
    <source>
        <dbReference type="EMBL" id="MBB6144012.1"/>
    </source>
</evidence>
<name>A0A841JRJ4_9BACT</name>
<dbReference type="OrthoDB" id="121456at2"/>
<reference evidence="1 2" key="1">
    <citation type="submission" date="2020-08" db="EMBL/GenBank/DDBJ databases">
        <title>Genomic Encyclopedia of Type Strains, Phase IV (KMG-IV): sequencing the most valuable type-strain genomes for metagenomic binning, comparative biology and taxonomic classification.</title>
        <authorList>
            <person name="Goeker M."/>
        </authorList>
    </citation>
    <scope>NUCLEOTIDE SEQUENCE [LARGE SCALE GENOMIC DNA]</scope>
    <source>
        <strain evidence="1 2">DSM 103733</strain>
    </source>
</reference>
<accession>A0A841JRJ4</accession>
<comment type="caution">
    <text evidence="1">The sequence shown here is derived from an EMBL/GenBank/DDBJ whole genome shotgun (WGS) entry which is preliminary data.</text>
</comment>
<proteinExistence type="predicted"/>
<evidence type="ECO:0000313" key="2">
    <source>
        <dbReference type="Proteomes" id="UP000538666"/>
    </source>
</evidence>
<dbReference type="Proteomes" id="UP000538666">
    <property type="component" value="Unassembled WGS sequence"/>
</dbReference>
<protein>
    <submittedName>
        <fullName evidence="1">Uncharacterized protein</fullName>
    </submittedName>
</protein>